<keyword evidence="3" id="KW-1185">Reference proteome</keyword>
<protein>
    <submittedName>
        <fullName evidence="2">Uncharacterized protein</fullName>
    </submittedName>
</protein>
<name>A0A5C3QFD7_9AGAR</name>
<dbReference type="EMBL" id="ML178827">
    <property type="protein sequence ID" value="TFL00785.1"/>
    <property type="molecule type" value="Genomic_DNA"/>
</dbReference>
<gene>
    <name evidence="2" type="ORF">BDV98DRAFT_583241</name>
</gene>
<accession>A0A5C3QFD7</accession>
<feature type="compositionally biased region" description="Polar residues" evidence="1">
    <location>
        <begin position="7"/>
        <end position="25"/>
    </location>
</feature>
<dbReference type="AlphaFoldDB" id="A0A5C3QFD7"/>
<proteinExistence type="predicted"/>
<sequence>MSRGHSGVTTLNGGRSASVGAQTRATVIDDRDAQRVFDVRRPGRRDDDTELVNAGCVLLAKTLYDVARAPGISDSKVAGGVGKAELHEGEESLTCSPKICVTSAKHEETGANIRVQWAPRSIPTSRPRQKLVGQRGSRLICSLDEKRECLIEIGQGAITSAVTTDGAEDPVAASEKECGKWESQRGTEGVEKLWTAGVEAVHTRSGTEGGIEMEVFP</sequence>
<evidence type="ECO:0000256" key="1">
    <source>
        <dbReference type="SAM" id="MobiDB-lite"/>
    </source>
</evidence>
<feature type="region of interest" description="Disordered" evidence="1">
    <location>
        <begin position="1"/>
        <end position="25"/>
    </location>
</feature>
<evidence type="ECO:0000313" key="3">
    <source>
        <dbReference type="Proteomes" id="UP000305067"/>
    </source>
</evidence>
<dbReference type="Proteomes" id="UP000305067">
    <property type="component" value="Unassembled WGS sequence"/>
</dbReference>
<evidence type="ECO:0000313" key="2">
    <source>
        <dbReference type="EMBL" id="TFL00785.1"/>
    </source>
</evidence>
<organism evidence="2 3">
    <name type="scientific">Pterulicium gracile</name>
    <dbReference type="NCBI Taxonomy" id="1884261"/>
    <lineage>
        <taxon>Eukaryota</taxon>
        <taxon>Fungi</taxon>
        <taxon>Dikarya</taxon>
        <taxon>Basidiomycota</taxon>
        <taxon>Agaricomycotina</taxon>
        <taxon>Agaricomycetes</taxon>
        <taxon>Agaricomycetidae</taxon>
        <taxon>Agaricales</taxon>
        <taxon>Pleurotineae</taxon>
        <taxon>Pterulaceae</taxon>
        <taxon>Pterulicium</taxon>
    </lineage>
</organism>
<reference evidence="2 3" key="1">
    <citation type="journal article" date="2019" name="Nat. Ecol. Evol.">
        <title>Megaphylogeny resolves global patterns of mushroom evolution.</title>
        <authorList>
            <person name="Varga T."/>
            <person name="Krizsan K."/>
            <person name="Foldi C."/>
            <person name="Dima B."/>
            <person name="Sanchez-Garcia M."/>
            <person name="Sanchez-Ramirez S."/>
            <person name="Szollosi G.J."/>
            <person name="Szarkandi J.G."/>
            <person name="Papp V."/>
            <person name="Albert L."/>
            <person name="Andreopoulos W."/>
            <person name="Angelini C."/>
            <person name="Antonin V."/>
            <person name="Barry K.W."/>
            <person name="Bougher N.L."/>
            <person name="Buchanan P."/>
            <person name="Buyck B."/>
            <person name="Bense V."/>
            <person name="Catcheside P."/>
            <person name="Chovatia M."/>
            <person name="Cooper J."/>
            <person name="Damon W."/>
            <person name="Desjardin D."/>
            <person name="Finy P."/>
            <person name="Geml J."/>
            <person name="Haridas S."/>
            <person name="Hughes K."/>
            <person name="Justo A."/>
            <person name="Karasinski D."/>
            <person name="Kautmanova I."/>
            <person name="Kiss B."/>
            <person name="Kocsube S."/>
            <person name="Kotiranta H."/>
            <person name="LaButti K.M."/>
            <person name="Lechner B.E."/>
            <person name="Liimatainen K."/>
            <person name="Lipzen A."/>
            <person name="Lukacs Z."/>
            <person name="Mihaltcheva S."/>
            <person name="Morgado L.N."/>
            <person name="Niskanen T."/>
            <person name="Noordeloos M.E."/>
            <person name="Ohm R.A."/>
            <person name="Ortiz-Santana B."/>
            <person name="Ovrebo C."/>
            <person name="Racz N."/>
            <person name="Riley R."/>
            <person name="Savchenko A."/>
            <person name="Shiryaev A."/>
            <person name="Soop K."/>
            <person name="Spirin V."/>
            <person name="Szebenyi C."/>
            <person name="Tomsovsky M."/>
            <person name="Tulloss R.E."/>
            <person name="Uehling J."/>
            <person name="Grigoriev I.V."/>
            <person name="Vagvolgyi C."/>
            <person name="Papp T."/>
            <person name="Martin F.M."/>
            <person name="Miettinen O."/>
            <person name="Hibbett D.S."/>
            <person name="Nagy L.G."/>
        </authorList>
    </citation>
    <scope>NUCLEOTIDE SEQUENCE [LARGE SCALE GENOMIC DNA]</scope>
    <source>
        <strain evidence="2 3">CBS 309.79</strain>
    </source>
</reference>